<accession>A0A813KLM0</accession>
<protein>
    <recommendedName>
        <fullName evidence="4">Glycosyltransferase family 92 protein</fullName>
    </recommendedName>
</protein>
<dbReference type="GO" id="GO:0009737">
    <property type="term" value="P:response to abscisic acid"/>
    <property type="evidence" value="ECO:0007669"/>
    <property type="project" value="InterPro"/>
</dbReference>
<gene>
    <name evidence="2" type="ORF">PGLA2088_LOCUS33256</name>
</gene>
<evidence type="ECO:0008006" key="4">
    <source>
        <dbReference type="Google" id="ProtNLM"/>
    </source>
</evidence>
<name>A0A813KLM0_POLGL</name>
<dbReference type="EMBL" id="CAJNNW010030811">
    <property type="protein sequence ID" value="CAE8704576.1"/>
    <property type="molecule type" value="Genomic_DNA"/>
</dbReference>
<reference evidence="2" key="1">
    <citation type="submission" date="2021-02" db="EMBL/GenBank/DDBJ databases">
        <authorList>
            <person name="Dougan E. K."/>
            <person name="Rhodes N."/>
            <person name="Thang M."/>
            <person name="Chan C."/>
        </authorList>
    </citation>
    <scope>NUCLEOTIDE SEQUENCE</scope>
</reference>
<evidence type="ECO:0000313" key="3">
    <source>
        <dbReference type="Proteomes" id="UP000626109"/>
    </source>
</evidence>
<feature type="coiled-coil region" evidence="1">
    <location>
        <begin position="1"/>
        <end position="63"/>
    </location>
</feature>
<dbReference type="InterPro" id="IPR044224">
    <property type="entry name" value="KOBITO1-like"/>
</dbReference>
<sequence length="471" mass="52416">MLALKEKLARMERELSELSSDVGQLAGQQAIVHSDLTQASLGLDALLGERHQAKEASSKAQAEVSRGGVKLAAANTGIWRALSRPSPFLRGQPSHALPCAVVSILRGVPREELFTWLSHHLDGCGFARVYLFFDDPAEIDSVRQVLARWGSRIAATPADDKLQRDYAVCSRFNAVGHRLHEDWLARQELHVEVAMSWARADGCEWLLHIDLDELFVAVDGRTAPQHFGSVPAEHNTVAYVNHEGVPEIPSTGAADYELRLARNRFEAVTLFRRNPCCFAEGFDLDELLAEAPLGASRGSVWQSRLEELAQAMDYECPELGYGARRAFAFWLLRTKKALGSAQYFLAYVNGKGAVRLRSPNLPNGVHRFGTTDLDQYWCPQEAAVFHYAHGSCEAVASKLRRLRASSGTWWRPFPLYDRGRGMDDRALEELYGNAVAICDAPETSRQLESSICLRHSVAHQHLLSHCLSMMD</sequence>
<evidence type="ECO:0000313" key="2">
    <source>
        <dbReference type="EMBL" id="CAE8704576.1"/>
    </source>
</evidence>
<dbReference type="Proteomes" id="UP000626109">
    <property type="component" value="Unassembled WGS sequence"/>
</dbReference>
<proteinExistence type="predicted"/>
<dbReference type="AlphaFoldDB" id="A0A813KLM0"/>
<dbReference type="PANTHER" id="PTHR46701">
    <property type="entry name" value="GLYCOSYLTRANSFERASE-LIKE KOBITO 1"/>
    <property type="match status" value="1"/>
</dbReference>
<comment type="caution">
    <text evidence="2">The sequence shown here is derived from an EMBL/GenBank/DDBJ whole genome shotgun (WGS) entry which is preliminary data.</text>
</comment>
<organism evidence="2 3">
    <name type="scientific">Polarella glacialis</name>
    <name type="common">Dinoflagellate</name>
    <dbReference type="NCBI Taxonomy" id="89957"/>
    <lineage>
        <taxon>Eukaryota</taxon>
        <taxon>Sar</taxon>
        <taxon>Alveolata</taxon>
        <taxon>Dinophyceae</taxon>
        <taxon>Suessiales</taxon>
        <taxon>Suessiaceae</taxon>
        <taxon>Polarella</taxon>
    </lineage>
</organism>
<keyword evidence="1" id="KW-0175">Coiled coil</keyword>
<dbReference type="PANTHER" id="PTHR46701:SF7">
    <property type="entry name" value="GLYCOSYLTRANSFERASE-LIKE KOBITO 1"/>
    <property type="match status" value="1"/>
</dbReference>
<dbReference type="GO" id="GO:0030244">
    <property type="term" value="P:cellulose biosynthetic process"/>
    <property type="evidence" value="ECO:0007669"/>
    <property type="project" value="InterPro"/>
</dbReference>
<evidence type="ECO:0000256" key="1">
    <source>
        <dbReference type="SAM" id="Coils"/>
    </source>
</evidence>